<organism evidence="4 5">
    <name type="scientific">Spirodela intermedia</name>
    <name type="common">Intermediate duckweed</name>
    <dbReference type="NCBI Taxonomy" id="51605"/>
    <lineage>
        <taxon>Eukaryota</taxon>
        <taxon>Viridiplantae</taxon>
        <taxon>Streptophyta</taxon>
        <taxon>Embryophyta</taxon>
        <taxon>Tracheophyta</taxon>
        <taxon>Spermatophyta</taxon>
        <taxon>Magnoliopsida</taxon>
        <taxon>Liliopsida</taxon>
        <taxon>Araceae</taxon>
        <taxon>Lemnoideae</taxon>
        <taxon>Spirodela</taxon>
    </lineage>
</organism>
<name>A0A7I8L5K0_SPIIN</name>
<evidence type="ECO:0000313" key="5">
    <source>
        <dbReference type="Proteomes" id="UP000663760"/>
    </source>
</evidence>
<dbReference type="EMBL" id="LR746274">
    <property type="protein sequence ID" value="CAA7404504.1"/>
    <property type="molecule type" value="Genomic_DNA"/>
</dbReference>
<keyword evidence="2" id="KW-0805">Transcription regulation</keyword>
<keyword evidence="5" id="KW-1185">Reference proteome</keyword>
<evidence type="ECO:0000256" key="3">
    <source>
        <dbReference type="ARBA" id="ARBA00022946"/>
    </source>
</evidence>
<evidence type="ECO:0000256" key="1">
    <source>
        <dbReference type="ARBA" id="ARBA00007692"/>
    </source>
</evidence>
<protein>
    <submittedName>
        <fullName evidence="4">Uncharacterized protein</fullName>
    </submittedName>
</protein>
<dbReference type="Proteomes" id="UP000663760">
    <property type="component" value="Chromosome 11"/>
</dbReference>
<proteinExistence type="inferred from homology"/>
<keyword evidence="2" id="KW-0806">Transcription termination</keyword>
<dbReference type="Gene3D" id="1.25.70.10">
    <property type="entry name" value="Transcription termination factor 3, mitochondrial"/>
    <property type="match status" value="1"/>
</dbReference>
<dbReference type="GO" id="GO:0006353">
    <property type="term" value="P:DNA-templated transcription termination"/>
    <property type="evidence" value="ECO:0007669"/>
    <property type="project" value="UniProtKB-KW"/>
</dbReference>
<dbReference type="GO" id="GO:0003676">
    <property type="term" value="F:nucleic acid binding"/>
    <property type="evidence" value="ECO:0007669"/>
    <property type="project" value="InterPro"/>
</dbReference>
<dbReference type="InterPro" id="IPR003690">
    <property type="entry name" value="MTERF"/>
</dbReference>
<gene>
    <name evidence="4" type="ORF">SI8410_11015182</name>
</gene>
<evidence type="ECO:0000313" key="4">
    <source>
        <dbReference type="EMBL" id="CAA7404504.1"/>
    </source>
</evidence>
<dbReference type="SMART" id="SM00733">
    <property type="entry name" value="Mterf"/>
    <property type="match status" value="1"/>
</dbReference>
<evidence type="ECO:0000256" key="2">
    <source>
        <dbReference type="ARBA" id="ARBA00022472"/>
    </source>
</evidence>
<dbReference type="FunFam" id="1.25.70.10:FF:000013">
    <property type="entry name" value="uncharacterized protein LOC106769908"/>
    <property type="match status" value="1"/>
</dbReference>
<dbReference type="Pfam" id="PF02536">
    <property type="entry name" value="mTERF"/>
    <property type="match status" value="1"/>
</dbReference>
<dbReference type="OrthoDB" id="431485at2759"/>
<keyword evidence="2" id="KW-0804">Transcription</keyword>
<reference evidence="4" key="1">
    <citation type="submission" date="2020-02" db="EMBL/GenBank/DDBJ databases">
        <authorList>
            <person name="Scholz U."/>
            <person name="Mascher M."/>
            <person name="Fiebig A."/>
        </authorList>
    </citation>
    <scope>NUCLEOTIDE SEQUENCE</scope>
</reference>
<comment type="similarity">
    <text evidence="1">Belongs to the mTERF family.</text>
</comment>
<accession>A0A7I8L5K0</accession>
<keyword evidence="3" id="KW-0809">Transit peptide</keyword>
<dbReference type="AlphaFoldDB" id="A0A7I8L5K0"/>
<sequence>MLGRMPLSPLSTAESVICRPYYTLNTPNSLPNLATSRRPHARGECSVFGREVTASGKWRLHSADKTLSAAVLEDGEKTKAWEECRRLVSSFDFTVEEADAMLGKAFGWVHSPYWGEERERQVPSHEAVGETLTYLRDLGLSDDDLRKLLKKFPEVLGCGLDEEVKVNVGLLKSSWGIKGKALTKLLVRNPKVLGYNVDCKGDCIAQCTRCWARF</sequence>
<dbReference type="InterPro" id="IPR038538">
    <property type="entry name" value="MTERF_sf"/>
</dbReference>